<dbReference type="Proteomes" id="UP000192596">
    <property type="component" value="Unassembled WGS sequence"/>
</dbReference>
<dbReference type="PROSITE" id="PS51186">
    <property type="entry name" value="GNAT"/>
    <property type="match status" value="1"/>
</dbReference>
<accession>A0A1V8THT4</accession>
<dbReference type="Gene3D" id="3.40.630.30">
    <property type="match status" value="1"/>
</dbReference>
<evidence type="ECO:0000313" key="2">
    <source>
        <dbReference type="EMBL" id="OQO10818.1"/>
    </source>
</evidence>
<sequence>MPFEIVKATSADAEALTPIGTAAFLTDGLNLRIGDPRTFTPEQTRESEAWRQTRFRARADGPGKFWFKAVDSETGRIAGYSGIFTPESVKAGAASLNAGDGDIEIPAFLDRAFMDVMEKRMGGFKESVLGERKEQVWYVPSMAVHPDFQGKGVAGKLLAAEFELADEAGQDVYLESTPVARQMYQRAGFEAIGKLELSDLTAEEYFLTAMLRKAKPKSSNTAA</sequence>
<dbReference type="InterPro" id="IPR052523">
    <property type="entry name" value="Trichothecene_AcTrans"/>
</dbReference>
<organism evidence="2 3">
    <name type="scientific">Cryoendolithus antarcticus</name>
    <dbReference type="NCBI Taxonomy" id="1507870"/>
    <lineage>
        <taxon>Eukaryota</taxon>
        <taxon>Fungi</taxon>
        <taxon>Dikarya</taxon>
        <taxon>Ascomycota</taxon>
        <taxon>Pezizomycotina</taxon>
        <taxon>Dothideomycetes</taxon>
        <taxon>Dothideomycetidae</taxon>
        <taxon>Cladosporiales</taxon>
        <taxon>Cladosporiaceae</taxon>
        <taxon>Cryoendolithus</taxon>
    </lineage>
</organism>
<feature type="domain" description="N-acetyltransferase" evidence="1">
    <location>
        <begin position="37"/>
        <end position="212"/>
    </location>
</feature>
<dbReference type="InterPro" id="IPR000182">
    <property type="entry name" value="GNAT_dom"/>
</dbReference>
<dbReference type="Pfam" id="PF13508">
    <property type="entry name" value="Acetyltransf_7"/>
    <property type="match status" value="1"/>
</dbReference>
<name>A0A1V8THT4_9PEZI</name>
<dbReference type="PANTHER" id="PTHR42791">
    <property type="entry name" value="GNAT FAMILY ACETYLTRANSFERASE"/>
    <property type="match status" value="1"/>
</dbReference>
<dbReference type="InterPro" id="IPR016181">
    <property type="entry name" value="Acyl_CoA_acyltransferase"/>
</dbReference>
<dbReference type="GO" id="GO:0016747">
    <property type="term" value="F:acyltransferase activity, transferring groups other than amino-acyl groups"/>
    <property type="evidence" value="ECO:0007669"/>
    <property type="project" value="InterPro"/>
</dbReference>
<dbReference type="InParanoid" id="A0A1V8THT4"/>
<dbReference type="SUPFAM" id="SSF55729">
    <property type="entry name" value="Acyl-CoA N-acyltransferases (Nat)"/>
    <property type="match status" value="1"/>
</dbReference>
<comment type="caution">
    <text evidence="2">The sequence shown here is derived from an EMBL/GenBank/DDBJ whole genome shotgun (WGS) entry which is preliminary data.</text>
</comment>
<dbReference type="EMBL" id="NAJO01000008">
    <property type="protein sequence ID" value="OQO10818.1"/>
    <property type="molecule type" value="Genomic_DNA"/>
</dbReference>
<dbReference type="CDD" id="cd04301">
    <property type="entry name" value="NAT_SF"/>
    <property type="match status" value="1"/>
</dbReference>
<gene>
    <name evidence="2" type="ORF">B0A48_04118</name>
</gene>
<dbReference type="AlphaFoldDB" id="A0A1V8THT4"/>
<reference evidence="3" key="1">
    <citation type="submission" date="2017-03" db="EMBL/GenBank/DDBJ databases">
        <title>Genomes of endolithic fungi from Antarctica.</title>
        <authorList>
            <person name="Coleine C."/>
            <person name="Masonjones S."/>
            <person name="Stajich J.E."/>
        </authorList>
    </citation>
    <scope>NUCLEOTIDE SEQUENCE [LARGE SCALE GENOMIC DNA]</scope>
    <source>
        <strain evidence="3">CCFEE 5527</strain>
    </source>
</reference>
<dbReference type="OrthoDB" id="2832510at2759"/>
<evidence type="ECO:0000313" key="3">
    <source>
        <dbReference type="Proteomes" id="UP000192596"/>
    </source>
</evidence>
<proteinExistence type="predicted"/>
<keyword evidence="3" id="KW-1185">Reference proteome</keyword>
<protein>
    <recommendedName>
        <fullName evidence="1">N-acetyltransferase domain-containing protein</fullName>
    </recommendedName>
</protein>
<evidence type="ECO:0000259" key="1">
    <source>
        <dbReference type="PROSITE" id="PS51186"/>
    </source>
</evidence>
<dbReference type="PANTHER" id="PTHR42791:SF2">
    <property type="entry name" value="N-ACETYLTRANSFERASE DOMAIN-CONTAINING PROTEIN"/>
    <property type="match status" value="1"/>
</dbReference>